<evidence type="ECO:0000256" key="1">
    <source>
        <dbReference type="SAM" id="MobiDB-lite"/>
    </source>
</evidence>
<dbReference type="Proteomes" id="UP001501725">
    <property type="component" value="Unassembled WGS sequence"/>
</dbReference>
<protein>
    <recommendedName>
        <fullName evidence="4">SdiA-regulated family protein</fullName>
    </recommendedName>
</protein>
<dbReference type="SUPFAM" id="SSF63825">
    <property type="entry name" value="YWTD domain"/>
    <property type="match status" value="1"/>
</dbReference>
<organism evidence="2 3">
    <name type="scientific">Flaviaesturariibacter amylovorans</name>
    <dbReference type="NCBI Taxonomy" id="1084520"/>
    <lineage>
        <taxon>Bacteria</taxon>
        <taxon>Pseudomonadati</taxon>
        <taxon>Bacteroidota</taxon>
        <taxon>Chitinophagia</taxon>
        <taxon>Chitinophagales</taxon>
        <taxon>Chitinophagaceae</taxon>
        <taxon>Flaviaestuariibacter</taxon>
    </lineage>
</organism>
<keyword evidence="3" id="KW-1185">Reference proteome</keyword>
<evidence type="ECO:0000313" key="3">
    <source>
        <dbReference type="Proteomes" id="UP001501725"/>
    </source>
</evidence>
<evidence type="ECO:0000313" key="2">
    <source>
        <dbReference type="EMBL" id="GAA4317185.1"/>
    </source>
</evidence>
<proteinExistence type="predicted"/>
<dbReference type="EMBL" id="BAABGY010000001">
    <property type="protein sequence ID" value="GAA4317185.1"/>
    <property type="molecule type" value="Genomic_DNA"/>
</dbReference>
<accession>A0ABP8G501</accession>
<feature type="compositionally biased region" description="Low complexity" evidence="1">
    <location>
        <begin position="305"/>
        <end position="314"/>
    </location>
</feature>
<feature type="region of interest" description="Disordered" evidence="1">
    <location>
        <begin position="291"/>
        <end position="314"/>
    </location>
</feature>
<evidence type="ECO:0008006" key="4">
    <source>
        <dbReference type="Google" id="ProtNLM"/>
    </source>
</evidence>
<gene>
    <name evidence="2" type="ORF">GCM10023184_00730</name>
</gene>
<reference evidence="3" key="1">
    <citation type="journal article" date="2019" name="Int. J. Syst. Evol. Microbiol.">
        <title>The Global Catalogue of Microorganisms (GCM) 10K type strain sequencing project: providing services to taxonomists for standard genome sequencing and annotation.</title>
        <authorList>
            <consortium name="The Broad Institute Genomics Platform"/>
            <consortium name="The Broad Institute Genome Sequencing Center for Infectious Disease"/>
            <person name="Wu L."/>
            <person name="Ma J."/>
        </authorList>
    </citation>
    <scope>NUCLEOTIDE SEQUENCE [LARGE SCALE GENOMIC DNA]</scope>
    <source>
        <strain evidence="3">JCM 17919</strain>
    </source>
</reference>
<comment type="caution">
    <text evidence="2">The sequence shown here is derived from an EMBL/GenBank/DDBJ whole genome shotgun (WGS) entry which is preliminary data.</text>
</comment>
<name>A0ABP8G501_9BACT</name>
<sequence>MALLLLLGGCQMLGSRRTLPGYVLPRPEIHFLEKKLSEISGINYIPSENSLIAITDDKRRVYRVHIDGHADDYFEPEIGPAADYEDVVKVDSSVFVLVSNGALIEARRTDSGVATTTRFLFPPEGVDPAVTSGAAVDAAVEELSKDVDFETLYYDSSARGLILLTKNRKDESKQAIRTAWRFDLAARRFDTVPFYTISFKEVNLRLKDGRTEFKPSAAAIHPIERRLYILSSAGMLLVVTDLRGTVEAVYRLNPSFYPQAEGIAFATNGDMYISNEAKLGKATLLRLPYKTGDKAPAGGARTKPSKPAARSAAP</sequence>